<sequence length="64" mass="7048">MFTLIAAGHDHHRSLLDTFAHSAMWRFGSIAVSDAVQSAPILVPIGLSLLAVVLVRGLRRRRRS</sequence>
<keyword evidence="1" id="KW-0472">Membrane</keyword>
<evidence type="ECO:0000313" key="2">
    <source>
        <dbReference type="EMBL" id="PBA23704.1"/>
    </source>
</evidence>
<organism evidence="2 3">
    <name type="scientific">Mycobacterium avium</name>
    <dbReference type="NCBI Taxonomy" id="1764"/>
    <lineage>
        <taxon>Bacteria</taxon>
        <taxon>Bacillati</taxon>
        <taxon>Actinomycetota</taxon>
        <taxon>Actinomycetes</taxon>
        <taxon>Mycobacteriales</taxon>
        <taxon>Mycobacteriaceae</taxon>
        <taxon>Mycobacterium</taxon>
        <taxon>Mycobacterium avium complex (MAC)</taxon>
    </lineage>
</organism>
<protein>
    <submittedName>
        <fullName evidence="2">Uncharacterized protein</fullName>
    </submittedName>
</protein>
<dbReference type="AlphaFoldDB" id="A0A2A2ZB65"/>
<dbReference type="Proteomes" id="UP000217768">
    <property type="component" value="Unassembled WGS sequence"/>
</dbReference>
<keyword evidence="1" id="KW-1133">Transmembrane helix</keyword>
<comment type="caution">
    <text evidence="2">The sequence shown here is derived from an EMBL/GenBank/DDBJ whole genome shotgun (WGS) entry which is preliminary data.</text>
</comment>
<proteinExistence type="predicted"/>
<gene>
    <name evidence="2" type="ORF">CKJ66_26845</name>
</gene>
<reference evidence="2 3" key="1">
    <citation type="submission" date="2017-08" db="EMBL/GenBank/DDBJ databases">
        <title>Phylogenetic analysis of Mycobacterium avium complex whole genomes.</title>
        <authorList>
            <person name="Caverly L.J."/>
            <person name="Spilker T."/>
            <person name="Lipuma J."/>
        </authorList>
    </citation>
    <scope>NUCLEOTIDE SEQUENCE [LARGE SCALE GENOMIC DNA]</scope>
    <source>
        <strain evidence="2 3">FLAC0165</strain>
    </source>
</reference>
<feature type="transmembrane region" description="Helical" evidence="1">
    <location>
        <begin position="41"/>
        <end position="58"/>
    </location>
</feature>
<evidence type="ECO:0000313" key="3">
    <source>
        <dbReference type="Proteomes" id="UP000217768"/>
    </source>
</evidence>
<dbReference type="EMBL" id="NSFD01000056">
    <property type="protein sequence ID" value="PBA23704.1"/>
    <property type="molecule type" value="Genomic_DNA"/>
</dbReference>
<accession>A0A2A2ZB65</accession>
<evidence type="ECO:0000256" key="1">
    <source>
        <dbReference type="SAM" id="Phobius"/>
    </source>
</evidence>
<keyword evidence="1" id="KW-0812">Transmembrane</keyword>
<name>A0A2A2ZB65_MYCAV</name>